<protein>
    <recommendedName>
        <fullName evidence="13">Condensin complex subunit 1</fullName>
    </recommendedName>
</protein>
<dbReference type="GO" id="GO:0051301">
    <property type="term" value="P:cell division"/>
    <property type="evidence" value="ECO:0007669"/>
    <property type="project" value="UniProtKB-KW"/>
</dbReference>
<dbReference type="GO" id="GO:0000779">
    <property type="term" value="C:condensed chromosome, centromeric region"/>
    <property type="evidence" value="ECO:0007669"/>
    <property type="project" value="TreeGrafter"/>
</dbReference>
<evidence type="ECO:0000256" key="6">
    <source>
        <dbReference type="ARBA" id="ARBA00023306"/>
    </source>
</evidence>
<keyword evidence="5" id="KW-0539">Nucleus</keyword>
<feature type="compositionally biased region" description="Basic residues" evidence="8">
    <location>
        <begin position="1299"/>
        <end position="1310"/>
    </location>
</feature>
<feature type="compositionally biased region" description="Polar residues" evidence="8">
    <location>
        <begin position="1270"/>
        <end position="1285"/>
    </location>
</feature>
<keyword evidence="7" id="KW-0175">Coiled coil</keyword>
<dbReference type="InterPro" id="IPR032682">
    <property type="entry name" value="Cnd1_C"/>
</dbReference>
<evidence type="ECO:0000256" key="4">
    <source>
        <dbReference type="ARBA" id="ARBA00023067"/>
    </source>
</evidence>
<sequence length="1310" mass="152576">MDADLAMNQDDDMSEFIFPIKREQMTFEPTDGRIYVHELLEIQGANKEERYDFITNLSSAIGRKESIHKVLDPENYDMLFSFVHFSNKCNTDEKASVLDIITRCLSNLQKLIKGPLERFEEVRNSENFDTYRNVLKCLTFLIHVFVEEASQSSTSKSDLQRVKGNRQRRKAKDDSVNFLAAINKINLLLDCDLHYLWKKTRKVEADFIKCLFDIGFNLLENSKAFKNNTDLKEEVFQFLQKIISKYSKELSGALTQISARIISVMYKIEEIAEPLAEFVIVYTQNENDSTLATSILDELLTAVFNSDSSHESIGIKNNSIFLSKLSSSLSQTMFSSLSKLLGLLDCEAYQLRIAFVNIMTNFIVEILTNNINEIEDAELRTNYQKTKEKLLKILLRRVFDKTSFVRKEVLNCFKLMVVKNNIEPYFYSELIAMNLGRMKDQSINVRKAAMSLFEEIIKIKAIFYEINEKDGVGFDNIKKIDENILSIAKIVSEHKTSTDKLKDDIKALRIEFCNKYPEESKEAINEKLKADEKFIELKEKYDSVQKQKALNEDFIEFYEGYKELILSLESSVPLLTQLLGSPHSSDVIESIKILTYLQKMKIEKAVEGTKKILVLFFNKDNQVKDEALNAYKILYLDDKLNLTNRAFALIELLKDADSSEEACVEEFLTCAVRKKVISNDIYKALWKIFTECSSTIVEKKNGCAALKILRIATEHHQNCLESQEDTLKERTINELKSSNADFILISEMIKSWEKINTLRKQRNEREVDDFILKLMIQIIKQFGTEDVEWNCAAEQFLNSLFELKDLKAYKKAELFVHSLIKKISLDHEPEIERIEEELYQREDIEIDETLFNSNLNFSQFMLAQLLFVAGHMGIKMIIYIENVEKLLEKRAERKKQKKKEDRKDNDEDQEEELDIIAGGDDKELDNDLKYLRTLQEEKLLQRNLLSKFVKVTDKIIEHIYQKYKDVTEKKTASFLERVSVLTLCKFMLVSGQYCESRIKMLFKLLMLQNLDPKIKSNILICIGDLHKRHPNIVKLHQDDFFKNLSSPNSYVKKNCLRVISHLILNDMILIKGEISDICALLNDPDEKIRDLVKLFLHELHSKNNDKIYNTISEAINNLAEKQMFTAEDSEKVVDILIKYIQKDKQIETLLDNLCAKMGNSMGQEKMNEVRITSYTISILNLSEKHLPRLMDHYDKYKAWIQKDEYVRNCFLNIPPKFKKNNEIRDLIDMMETKFTLDSSSHLPTSNETNEIKQRFNQELKKRRGGRRRNQSPLQNMETNIENHSGQMEVDSAISSPSNIKRKRRHNEIST</sequence>
<dbReference type="InterPro" id="IPR016024">
    <property type="entry name" value="ARM-type_fold"/>
</dbReference>
<feature type="domain" description="Condensin complex subunit 1 N-terminal" evidence="10">
    <location>
        <begin position="94"/>
        <end position="248"/>
    </location>
</feature>
<feature type="region of interest" description="Disordered" evidence="8">
    <location>
        <begin position="1258"/>
        <end position="1310"/>
    </location>
</feature>
<name>A0AAD1XAX8_EUPCR</name>
<evidence type="ECO:0000256" key="7">
    <source>
        <dbReference type="SAM" id="Coils"/>
    </source>
</evidence>
<comment type="caution">
    <text evidence="11">The sequence shown here is derived from an EMBL/GenBank/DDBJ whole genome shotgun (WGS) entry which is preliminary data.</text>
</comment>
<dbReference type="EMBL" id="CAMPGE010008652">
    <property type="protein sequence ID" value="CAI2367540.1"/>
    <property type="molecule type" value="Genomic_DNA"/>
</dbReference>
<dbReference type="PANTHER" id="PTHR14222:SF2">
    <property type="entry name" value="CONDENSIN COMPLEX SUBUNIT 1"/>
    <property type="match status" value="1"/>
</dbReference>
<organism evidence="11 12">
    <name type="scientific">Euplotes crassus</name>
    <dbReference type="NCBI Taxonomy" id="5936"/>
    <lineage>
        <taxon>Eukaryota</taxon>
        <taxon>Sar</taxon>
        <taxon>Alveolata</taxon>
        <taxon>Ciliophora</taxon>
        <taxon>Intramacronucleata</taxon>
        <taxon>Spirotrichea</taxon>
        <taxon>Hypotrichia</taxon>
        <taxon>Euplotida</taxon>
        <taxon>Euplotidae</taxon>
        <taxon>Moneuplotes</taxon>
    </lineage>
</organism>
<comment type="subcellular location">
    <subcellularLocation>
        <location evidence="1">Nucleus</location>
    </subcellularLocation>
</comment>
<evidence type="ECO:0000256" key="8">
    <source>
        <dbReference type="SAM" id="MobiDB-lite"/>
    </source>
</evidence>
<gene>
    <name evidence="11" type="ORF">ECRASSUSDP1_LOCUS8827</name>
</gene>
<dbReference type="GO" id="GO:0010032">
    <property type="term" value="P:meiotic chromosome condensation"/>
    <property type="evidence" value="ECO:0007669"/>
    <property type="project" value="TreeGrafter"/>
</dbReference>
<dbReference type="Pfam" id="PF12717">
    <property type="entry name" value="Cnd1"/>
    <property type="match status" value="1"/>
</dbReference>
<dbReference type="GO" id="GO:0000796">
    <property type="term" value="C:condensin complex"/>
    <property type="evidence" value="ECO:0007669"/>
    <property type="project" value="TreeGrafter"/>
</dbReference>
<keyword evidence="4" id="KW-0226">DNA condensation</keyword>
<feature type="coiled-coil region" evidence="7">
    <location>
        <begin position="880"/>
        <end position="911"/>
    </location>
</feature>
<dbReference type="PANTHER" id="PTHR14222">
    <property type="entry name" value="CONDENSIN"/>
    <property type="match status" value="1"/>
</dbReference>
<dbReference type="Gene3D" id="1.25.10.10">
    <property type="entry name" value="Leucine-rich Repeat Variant"/>
    <property type="match status" value="2"/>
</dbReference>
<keyword evidence="2" id="KW-0132">Cell division</keyword>
<evidence type="ECO:0000313" key="12">
    <source>
        <dbReference type="Proteomes" id="UP001295684"/>
    </source>
</evidence>
<dbReference type="SUPFAM" id="SSF48371">
    <property type="entry name" value="ARM repeat"/>
    <property type="match status" value="2"/>
</dbReference>
<accession>A0AAD1XAX8</accession>
<evidence type="ECO:0000259" key="9">
    <source>
        <dbReference type="Pfam" id="PF12717"/>
    </source>
</evidence>
<evidence type="ECO:0000313" key="11">
    <source>
        <dbReference type="EMBL" id="CAI2367540.1"/>
    </source>
</evidence>
<dbReference type="InterPro" id="IPR011989">
    <property type="entry name" value="ARM-like"/>
</dbReference>
<keyword evidence="3" id="KW-0498">Mitosis</keyword>
<proteinExistence type="predicted"/>
<keyword evidence="6" id="KW-0131">Cell cycle</keyword>
<evidence type="ECO:0000256" key="3">
    <source>
        <dbReference type="ARBA" id="ARBA00022776"/>
    </source>
</evidence>
<dbReference type="GO" id="GO:0007076">
    <property type="term" value="P:mitotic chromosome condensation"/>
    <property type="evidence" value="ECO:0007669"/>
    <property type="project" value="InterPro"/>
</dbReference>
<dbReference type="InterPro" id="IPR024324">
    <property type="entry name" value="Condensin_cplx_su1_N"/>
</dbReference>
<evidence type="ECO:0000256" key="5">
    <source>
        <dbReference type="ARBA" id="ARBA00023242"/>
    </source>
</evidence>
<feature type="domain" description="Condensin complex subunit 1 C-terminal" evidence="9">
    <location>
        <begin position="1014"/>
        <end position="1171"/>
    </location>
</feature>
<dbReference type="Pfam" id="PF12922">
    <property type="entry name" value="Cnd1_N"/>
    <property type="match status" value="1"/>
</dbReference>
<evidence type="ECO:0008006" key="13">
    <source>
        <dbReference type="Google" id="ProtNLM"/>
    </source>
</evidence>
<dbReference type="Proteomes" id="UP001295684">
    <property type="component" value="Unassembled WGS sequence"/>
</dbReference>
<dbReference type="GO" id="GO:0005634">
    <property type="term" value="C:nucleus"/>
    <property type="evidence" value="ECO:0007669"/>
    <property type="project" value="UniProtKB-SubCell"/>
</dbReference>
<dbReference type="InterPro" id="IPR026971">
    <property type="entry name" value="CND1/NCAPD3"/>
</dbReference>
<dbReference type="GO" id="GO:0042393">
    <property type="term" value="F:histone binding"/>
    <property type="evidence" value="ECO:0007669"/>
    <property type="project" value="TreeGrafter"/>
</dbReference>
<evidence type="ECO:0000259" key="10">
    <source>
        <dbReference type="Pfam" id="PF12922"/>
    </source>
</evidence>
<feature type="compositionally biased region" description="Basic residues" evidence="8">
    <location>
        <begin position="1260"/>
        <end position="1269"/>
    </location>
</feature>
<evidence type="ECO:0000256" key="1">
    <source>
        <dbReference type="ARBA" id="ARBA00004123"/>
    </source>
</evidence>
<reference evidence="11" key="1">
    <citation type="submission" date="2023-07" db="EMBL/GenBank/DDBJ databases">
        <authorList>
            <consortium name="AG Swart"/>
            <person name="Singh M."/>
            <person name="Singh A."/>
            <person name="Seah K."/>
            <person name="Emmerich C."/>
        </authorList>
    </citation>
    <scope>NUCLEOTIDE SEQUENCE</scope>
    <source>
        <strain evidence="11">DP1</strain>
    </source>
</reference>
<evidence type="ECO:0000256" key="2">
    <source>
        <dbReference type="ARBA" id="ARBA00022618"/>
    </source>
</evidence>
<keyword evidence="12" id="KW-1185">Reference proteome</keyword>